<protein>
    <submittedName>
        <fullName evidence="8">Uncharacterized protein</fullName>
    </submittedName>
</protein>
<evidence type="ECO:0000259" key="6">
    <source>
        <dbReference type="PROSITE" id="PS50856"/>
    </source>
</evidence>
<reference evidence="8" key="1">
    <citation type="journal article" date="2023" name="Mol. Biol. Evol.">
        <title>Third-Generation Sequencing Reveals the Adaptive Role of the Epigenome in Three Deep-Sea Polychaetes.</title>
        <authorList>
            <person name="Perez M."/>
            <person name="Aroh O."/>
            <person name="Sun Y."/>
            <person name="Lan Y."/>
            <person name="Juniper S.K."/>
            <person name="Young C.R."/>
            <person name="Angers B."/>
            <person name="Qian P.Y."/>
        </authorList>
    </citation>
    <scope>NUCLEOTIDE SEQUENCE</scope>
    <source>
        <strain evidence="8">R07B-5</strain>
    </source>
</reference>
<dbReference type="Proteomes" id="UP001209878">
    <property type="component" value="Unassembled WGS sequence"/>
</dbReference>
<evidence type="ECO:0000256" key="4">
    <source>
        <dbReference type="ARBA" id="ARBA00023136"/>
    </source>
</evidence>
<accession>A0AAD9NI03</accession>
<dbReference type="GO" id="GO:0016020">
    <property type="term" value="C:membrane"/>
    <property type="evidence" value="ECO:0007669"/>
    <property type="project" value="UniProtKB-SubCell"/>
</dbReference>
<dbReference type="InterPro" id="IPR051495">
    <property type="entry name" value="Epithelial_Barrier/Signaling"/>
</dbReference>
<dbReference type="InterPro" id="IPR003886">
    <property type="entry name" value="NIDO_dom"/>
</dbReference>
<evidence type="ECO:0000256" key="3">
    <source>
        <dbReference type="ARBA" id="ARBA00022989"/>
    </source>
</evidence>
<keyword evidence="4" id="KW-0472">Membrane</keyword>
<feature type="domain" description="VWFD" evidence="7">
    <location>
        <begin position="400"/>
        <end position="604"/>
    </location>
</feature>
<name>A0AAD9NI03_RIDPI</name>
<feature type="domain" description="AMOP" evidence="6">
    <location>
        <begin position="259"/>
        <end position="388"/>
    </location>
</feature>
<dbReference type="Pfam" id="PF06119">
    <property type="entry name" value="NIDO"/>
    <property type="match status" value="1"/>
</dbReference>
<dbReference type="GO" id="GO:0007160">
    <property type="term" value="P:cell-matrix adhesion"/>
    <property type="evidence" value="ECO:0007669"/>
    <property type="project" value="InterPro"/>
</dbReference>
<proteinExistence type="predicted"/>
<keyword evidence="3" id="KW-1133">Transmembrane helix</keyword>
<dbReference type="PROSITE" id="PS50856">
    <property type="entry name" value="AMOP"/>
    <property type="match status" value="1"/>
</dbReference>
<dbReference type="SMART" id="SM00216">
    <property type="entry name" value="VWD"/>
    <property type="match status" value="1"/>
</dbReference>
<keyword evidence="2" id="KW-0812">Transmembrane</keyword>
<evidence type="ECO:0000256" key="2">
    <source>
        <dbReference type="ARBA" id="ARBA00022692"/>
    </source>
</evidence>
<dbReference type="Pfam" id="PF00094">
    <property type="entry name" value="VWD"/>
    <property type="match status" value="1"/>
</dbReference>
<dbReference type="PANTHER" id="PTHR13802">
    <property type="entry name" value="MUCIN 4-RELATED"/>
    <property type="match status" value="1"/>
</dbReference>
<evidence type="ECO:0000313" key="9">
    <source>
        <dbReference type="Proteomes" id="UP001209878"/>
    </source>
</evidence>
<comment type="subcellular location">
    <subcellularLocation>
        <location evidence="1">Membrane</location>
    </subcellularLocation>
</comment>
<dbReference type="AlphaFoldDB" id="A0AAD9NI03"/>
<dbReference type="InterPro" id="IPR001846">
    <property type="entry name" value="VWF_type-D"/>
</dbReference>
<dbReference type="PROSITE" id="PS51233">
    <property type="entry name" value="VWFD"/>
    <property type="match status" value="1"/>
</dbReference>
<evidence type="ECO:0000256" key="1">
    <source>
        <dbReference type="ARBA" id="ARBA00004370"/>
    </source>
</evidence>
<dbReference type="PANTHER" id="PTHR13802:SF52">
    <property type="entry name" value="MUCIN-4"/>
    <property type="match status" value="1"/>
</dbReference>
<keyword evidence="5" id="KW-1015">Disulfide bond</keyword>
<gene>
    <name evidence="8" type="ORF">NP493_1196g00037</name>
</gene>
<sequence>MRRLYPYGSQQGDVTLDWGTTTLSCDWAGKSCSSGFIGTPRMKIFSSEFTDIKIYSNGYITMGQSYNRRMPTDFFTVSSSKKRSAYDNGFAMFAPLWTDANFQAGQVTYHIYDRTKSGLSITEKYRLKHALQLAKRDTVDYGGSSAIDPSWVMVISWIDSTPRMYYNEFYEQPNTFQLVLIYDPAQWRMSVMFLYERTGWDRYWTVRDSLIGFYVTQNGQEDSRTLAQSGKSSAFEMADIVGNTDEVGRFYFRVSEGDSRPNYELMCLSWYWQQQGIWWLVRWGWSMTLVCPCDQRQVINDRRWKFDFIEFVSSFEERVCYYERMPWGWSTQLCCYEYGSLIGRRDGSGGQTFYLHPRYGQAHIETDIDPKDWCCDKSDNCNIFYDARPLDACWGYVAPFLAWFVGDPHIHTLDNFQYTFNGLGEYTLIKTDGGNFTLQGRTVKALDEKGVETAATVFSAFAASDADSDRVYIAMNSSRSGFVILVDQDDKTDWFARANISDEVDFDGVSIYKDKTNSVGAVFKSGFSITVGLNASQLDITVAAPDKFLNLTVGLLGVFNKDPSDDLTPANGAPPLNTTTATEKMIFHEFGETFGVMFYFAKSLSHTE</sequence>
<dbReference type="InterPro" id="IPR005533">
    <property type="entry name" value="AMOP_dom"/>
</dbReference>
<keyword evidence="9" id="KW-1185">Reference proteome</keyword>
<organism evidence="8 9">
    <name type="scientific">Ridgeia piscesae</name>
    <name type="common">Tubeworm</name>
    <dbReference type="NCBI Taxonomy" id="27915"/>
    <lineage>
        <taxon>Eukaryota</taxon>
        <taxon>Metazoa</taxon>
        <taxon>Spiralia</taxon>
        <taxon>Lophotrochozoa</taxon>
        <taxon>Annelida</taxon>
        <taxon>Polychaeta</taxon>
        <taxon>Sedentaria</taxon>
        <taxon>Canalipalpata</taxon>
        <taxon>Sabellida</taxon>
        <taxon>Siboglinidae</taxon>
        <taxon>Ridgeia</taxon>
    </lineage>
</organism>
<evidence type="ECO:0000256" key="5">
    <source>
        <dbReference type="ARBA" id="ARBA00023157"/>
    </source>
</evidence>
<dbReference type="EMBL" id="JAODUO010001195">
    <property type="protein sequence ID" value="KAK2169268.1"/>
    <property type="molecule type" value="Genomic_DNA"/>
</dbReference>
<evidence type="ECO:0000259" key="7">
    <source>
        <dbReference type="PROSITE" id="PS51233"/>
    </source>
</evidence>
<comment type="caution">
    <text evidence="8">The sequence shown here is derived from an EMBL/GenBank/DDBJ whole genome shotgun (WGS) entry which is preliminary data.</text>
</comment>
<evidence type="ECO:0000313" key="8">
    <source>
        <dbReference type="EMBL" id="KAK2169268.1"/>
    </source>
</evidence>